<dbReference type="SUPFAM" id="SSF55681">
    <property type="entry name" value="Class II aaRS and biotin synthetases"/>
    <property type="match status" value="1"/>
</dbReference>
<comment type="caution">
    <text evidence="3">The sequence shown here is derived from an EMBL/GenBank/DDBJ whole genome shotgun (WGS) entry which is preliminary data.</text>
</comment>
<feature type="compositionally biased region" description="Low complexity" evidence="1">
    <location>
        <begin position="1"/>
        <end position="15"/>
    </location>
</feature>
<name>A0ABP9EF92_9ACTN</name>
<dbReference type="InterPro" id="IPR006195">
    <property type="entry name" value="aa-tRNA-synth_II"/>
</dbReference>
<evidence type="ECO:0000313" key="4">
    <source>
        <dbReference type="Proteomes" id="UP001501752"/>
    </source>
</evidence>
<dbReference type="PROSITE" id="PS50862">
    <property type="entry name" value="AA_TRNA_LIGASE_II"/>
    <property type="match status" value="1"/>
</dbReference>
<dbReference type="Proteomes" id="UP001501752">
    <property type="component" value="Unassembled WGS sequence"/>
</dbReference>
<sequence length="307" mass="32670">MTDPSPATTDATPLPTGVPGVELHPGPYQDVIAALRTGIAALAANAAADTGTAAEPLRRVAVPPVISRRTIERAGYAASFPHLLGTVHGFTGTSREWRELAPLVATGGEWHARQEVTDLVLLPAACYPLYELLAGLDVTDAAPRFSVEAQCFRQEATSEPGRLRSFRMAELVTAGTPAHCTAWRDRHLDLMEAWLTALGLKPTVEVADDPFFGGGRKVFQAAQRAQQLKFELRVPLADGVVQAVASVNLHKDHFGEVFGFTAAGAPGHTSCAAFGLDRIARALLHTHGPRPSDWPADLARALEGGRA</sequence>
<dbReference type="EMBL" id="BAABIS010000001">
    <property type="protein sequence ID" value="GAA4873113.1"/>
    <property type="molecule type" value="Genomic_DNA"/>
</dbReference>
<organism evidence="3 4">
    <name type="scientific">Kitasatospora terrestris</name>
    <dbReference type="NCBI Taxonomy" id="258051"/>
    <lineage>
        <taxon>Bacteria</taxon>
        <taxon>Bacillati</taxon>
        <taxon>Actinomycetota</taxon>
        <taxon>Actinomycetes</taxon>
        <taxon>Kitasatosporales</taxon>
        <taxon>Streptomycetaceae</taxon>
        <taxon>Kitasatospora</taxon>
    </lineage>
</organism>
<protein>
    <recommendedName>
        <fullName evidence="2">Aminoacyl-transfer RNA synthetases class-II family profile domain-containing protein</fullName>
    </recommendedName>
</protein>
<evidence type="ECO:0000313" key="3">
    <source>
        <dbReference type="EMBL" id="GAA4873113.1"/>
    </source>
</evidence>
<feature type="region of interest" description="Disordered" evidence="1">
    <location>
        <begin position="1"/>
        <end position="21"/>
    </location>
</feature>
<dbReference type="Gene3D" id="3.30.930.10">
    <property type="entry name" value="Bira Bifunctional Protein, Domain 2"/>
    <property type="match status" value="1"/>
</dbReference>
<gene>
    <name evidence="3" type="ORF">GCM10023235_60300</name>
</gene>
<keyword evidence="4" id="KW-1185">Reference proteome</keyword>
<dbReference type="RefSeq" id="WP_345700039.1">
    <property type="nucleotide sequence ID" value="NZ_BAABIS010000001.1"/>
</dbReference>
<proteinExistence type="predicted"/>
<dbReference type="InterPro" id="IPR045864">
    <property type="entry name" value="aa-tRNA-synth_II/BPL/LPL"/>
</dbReference>
<feature type="domain" description="Aminoacyl-transfer RNA synthetases class-II family profile" evidence="2">
    <location>
        <begin position="64"/>
        <end position="291"/>
    </location>
</feature>
<evidence type="ECO:0000259" key="2">
    <source>
        <dbReference type="PROSITE" id="PS50862"/>
    </source>
</evidence>
<reference evidence="4" key="1">
    <citation type="journal article" date="2019" name="Int. J. Syst. Evol. Microbiol.">
        <title>The Global Catalogue of Microorganisms (GCM) 10K type strain sequencing project: providing services to taxonomists for standard genome sequencing and annotation.</title>
        <authorList>
            <consortium name="The Broad Institute Genomics Platform"/>
            <consortium name="The Broad Institute Genome Sequencing Center for Infectious Disease"/>
            <person name="Wu L."/>
            <person name="Ma J."/>
        </authorList>
    </citation>
    <scope>NUCLEOTIDE SEQUENCE [LARGE SCALE GENOMIC DNA]</scope>
    <source>
        <strain evidence="4">JCM 13006</strain>
    </source>
</reference>
<evidence type="ECO:0000256" key="1">
    <source>
        <dbReference type="SAM" id="MobiDB-lite"/>
    </source>
</evidence>
<accession>A0ABP9EF92</accession>